<protein>
    <submittedName>
        <fullName evidence="3">Cytadherence high molecular weight protein 2-like</fullName>
    </submittedName>
</protein>
<reference evidence="3 4" key="1">
    <citation type="submission" date="2024-06" db="EMBL/GenBank/DDBJ databases">
        <title>The draft genome of Grus japonensis, version 3.</title>
        <authorList>
            <person name="Nabeshima K."/>
            <person name="Suzuki S."/>
            <person name="Onuma M."/>
        </authorList>
    </citation>
    <scope>NUCLEOTIDE SEQUENCE [LARGE SCALE GENOMIC DNA]</scope>
    <source>
        <strain evidence="3 4">451A</strain>
    </source>
</reference>
<name>A0ABC9Y4N0_GRUJA</name>
<dbReference type="Pfam" id="PF00078">
    <property type="entry name" value="RVT_1"/>
    <property type="match status" value="1"/>
</dbReference>
<dbReference type="Proteomes" id="UP001623348">
    <property type="component" value="Unassembled WGS sequence"/>
</dbReference>
<sequence>MKFNKDKCRVLHLGSNNPKHQYRLGVDLLGSSAAEKDLGVLVDNRLSMSQQCALVAKKANGILGCIEKSVASRSREVILPLCSALEQAITTIKKHYGEKMRSLKSQLEAYRELMNKSNTHWQDTIESLRETNRQLIQEKEDLLHQMKKQTEKGEEEKVWILENLCKNLDYLYTQHTLTLQELHNISLYVEGVHDLMRVQVHTMYCDVPGAQRYISQLIRKNEDERADRKEAFNNAQADILSYEVFYGNEPTDDKRTQLPTKIFRNLGKAKSELEYVETEKIVFDCIQTGEIPNWIKRDCLYVALTGWQPVTSRVPQGSTLGPTLFNIFINDLDDGTESTLMKFDDDAKLAGEVDASEGRAILQRDLDRLEEWASKNCMKFNKVQVLHLG</sequence>
<dbReference type="AlphaFoldDB" id="A0ABC9Y4N0"/>
<feature type="domain" description="Reverse transcriptase" evidence="2">
    <location>
        <begin position="295"/>
        <end position="382"/>
    </location>
</feature>
<evidence type="ECO:0000256" key="1">
    <source>
        <dbReference type="SAM" id="Coils"/>
    </source>
</evidence>
<proteinExistence type="predicted"/>
<comment type="caution">
    <text evidence="3">The sequence shown here is derived from an EMBL/GenBank/DDBJ whole genome shotgun (WGS) entry which is preliminary data.</text>
</comment>
<keyword evidence="1" id="KW-0175">Coiled coil</keyword>
<evidence type="ECO:0000313" key="4">
    <source>
        <dbReference type="Proteomes" id="UP001623348"/>
    </source>
</evidence>
<evidence type="ECO:0000259" key="2">
    <source>
        <dbReference type="Pfam" id="PF00078"/>
    </source>
</evidence>
<feature type="coiled-coil region" evidence="1">
    <location>
        <begin position="93"/>
        <end position="156"/>
    </location>
</feature>
<dbReference type="EMBL" id="BAAFJT010000040">
    <property type="protein sequence ID" value="GAB0204489.1"/>
    <property type="molecule type" value="Genomic_DNA"/>
</dbReference>
<dbReference type="PANTHER" id="PTHR33332">
    <property type="entry name" value="REVERSE TRANSCRIPTASE DOMAIN-CONTAINING PROTEIN"/>
    <property type="match status" value="1"/>
</dbReference>
<evidence type="ECO:0000313" key="3">
    <source>
        <dbReference type="EMBL" id="GAB0204489.1"/>
    </source>
</evidence>
<keyword evidence="4" id="KW-1185">Reference proteome</keyword>
<dbReference type="InterPro" id="IPR000477">
    <property type="entry name" value="RT_dom"/>
</dbReference>
<gene>
    <name evidence="3" type="ORF">GRJ2_002914500</name>
</gene>
<accession>A0ABC9Y4N0</accession>
<organism evidence="3 4">
    <name type="scientific">Grus japonensis</name>
    <name type="common">Japanese crane</name>
    <name type="synonym">Red-crowned crane</name>
    <dbReference type="NCBI Taxonomy" id="30415"/>
    <lineage>
        <taxon>Eukaryota</taxon>
        <taxon>Metazoa</taxon>
        <taxon>Chordata</taxon>
        <taxon>Craniata</taxon>
        <taxon>Vertebrata</taxon>
        <taxon>Euteleostomi</taxon>
        <taxon>Archelosauria</taxon>
        <taxon>Archosauria</taxon>
        <taxon>Dinosauria</taxon>
        <taxon>Saurischia</taxon>
        <taxon>Theropoda</taxon>
        <taxon>Coelurosauria</taxon>
        <taxon>Aves</taxon>
        <taxon>Neognathae</taxon>
        <taxon>Neoaves</taxon>
        <taxon>Gruiformes</taxon>
        <taxon>Gruidae</taxon>
        <taxon>Grus</taxon>
    </lineage>
</organism>